<dbReference type="EnsemblMetazoa" id="CPIJ006541-RA">
    <property type="protein sequence ID" value="CPIJ006541-PA"/>
    <property type="gene ID" value="CPIJ006541"/>
</dbReference>
<keyword evidence="3" id="KW-0716">Sensory transduction</keyword>
<dbReference type="Proteomes" id="UP000002320">
    <property type="component" value="Unassembled WGS sequence"/>
</dbReference>
<keyword evidence="9" id="KW-0807">Transducer</keyword>
<gene>
    <name evidence="12" type="primary">6038212</name>
    <name evidence="11" type="ORF">CpipJ_CPIJ006541</name>
</gene>
<dbReference type="HOGENOM" id="CLU_044523_3_0_1"/>
<keyword evidence="6 10" id="KW-1133">Transmembrane helix</keyword>
<protein>
    <submittedName>
        <fullName evidence="11 12">Odorant receptor 83c</fullName>
    </submittedName>
</protein>
<feature type="transmembrane region" description="Helical" evidence="10">
    <location>
        <begin position="126"/>
        <end position="148"/>
    </location>
</feature>
<dbReference type="InParanoid" id="B0WH73"/>
<keyword evidence="13" id="KW-1185">Reference proteome</keyword>
<dbReference type="eggNOG" id="ENOG502T89Q">
    <property type="taxonomic scope" value="Eukaryota"/>
</dbReference>
<proteinExistence type="predicted"/>
<evidence type="ECO:0000256" key="3">
    <source>
        <dbReference type="ARBA" id="ARBA00022606"/>
    </source>
</evidence>
<dbReference type="GO" id="GO:0007165">
    <property type="term" value="P:signal transduction"/>
    <property type="evidence" value="ECO:0007669"/>
    <property type="project" value="UniProtKB-KW"/>
</dbReference>
<reference evidence="12" key="2">
    <citation type="submission" date="2021-02" db="UniProtKB">
        <authorList>
            <consortium name="EnsemblMetazoa"/>
        </authorList>
    </citation>
    <scope>IDENTIFICATION</scope>
    <source>
        <strain evidence="12">JHB</strain>
    </source>
</reference>
<evidence type="ECO:0000256" key="5">
    <source>
        <dbReference type="ARBA" id="ARBA00022725"/>
    </source>
</evidence>
<feature type="transmembrane region" description="Helical" evidence="10">
    <location>
        <begin position="82"/>
        <end position="105"/>
    </location>
</feature>
<dbReference type="Pfam" id="PF02949">
    <property type="entry name" value="7tm_6"/>
    <property type="match status" value="1"/>
</dbReference>
<dbReference type="GO" id="GO:0004984">
    <property type="term" value="F:olfactory receptor activity"/>
    <property type="evidence" value="ECO:0007669"/>
    <property type="project" value="InterPro"/>
</dbReference>
<dbReference type="VEuPathDB" id="VectorBase:CQUJHB011196"/>
<evidence type="ECO:0000256" key="7">
    <source>
        <dbReference type="ARBA" id="ARBA00023136"/>
    </source>
</evidence>
<evidence type="ECO:0000256" key="2">
    <source>
        <dbReference type="ARBA" id="ARBA00022475"/>
    </source>
</evidence>
<keyword evidence="2" id="KW-1003">Cell membrane</keyword>
<dbReference type="InterPro" id="IPR004117">
    <property type="entry name" value="7tm6_olfct_rcpt"/>
</dbReference>
<dbReference type="PANTHER" id="PTHR21137:SF35">
    <property type="entry name" value="ODORANT RECEPTOR 19A-RELATED"/>
    <property type="match status" value="1"/>
</dbReference>
<dbReference type="OrthoDB" id="6765072at2759"/>
<evidence type="ECO:0000256" key="4">
    <source>
        <dbReference type="ARBA" id="ARBA00022692"/>
    </source>
</evidence>
<accession>B0WH73</accession>
<evidence type="ECO:0000256" key="10">
    <source>
        <dbReference type="SAM" id="Phobius"/>
    </source>
</evidence>
<comment type="subcellular location">
    <subcellularLocation>
        <location evidence="1">Cell membrane</location>
        <topology evidence="1">Multi-pass membrane protein</topology>
    </subcellularLocation>
</comment>
<dbReference type="GO" id="GO:0005549">
    <property type="term" value="F:odorant binding"/>
    <property type="evidence" value="ECO:0007669"/>
    <property type="project" value="InterPro"/>
</dbReference>
<dbReference type="GO" id="GO:0005886">
    <property type="term" value="C:plasma membrane"/>
    <property type="evidence" value="ECO:0007669"/>
    <property type="project" value="UniProtKB-SubCell"/>
</dbReference>
<dbReference type="KEGG" id="cqu:CpipJ_CPIJ006541"/>
<dbReference type="PANTHER" id="PTHR21137">
    <property type="entry name" value="ODORANT RECEPTOR"/>
    <property type="match status" value="1"/>
</dbReference>
<dbReference type="VEuPathDB" id="VectorBase:CPIJ006541"/>
<reference evidence="11" key="1">
    <citation type="submission" date="2007-03" db="EMBL/GenBank/DDBJ databases">
        <title>Annotation of Culex pipiens quinquefasciatus.</title>
        <authorList>
            <consortium name="The Broad Institute Genome Sequencing Platform"/>
            <person name="Atkinson P.W."/>
            <person name="Hemingway J."/>
            <person name="Christensen B.M."/>
            <person name="Higgs S."/>
            <person name="Kodira C."/>
            <person name="Hannick L."/>
            <person name="Megy K."/>
            <person name="O'Leary S."/>
            <person name="Pearson M."/>
            <person name="Haas B.J."/>
            <person name="Mauceli E."/>
            <person name="Wortman J.R."/>
            <person name="Lee N.H."/>
            <person name="Guigo R."/>
            <person name="Stanke M."/>
            <person name="Alvarado L."/>
            <person name="Amedeo P."/>
            <person name="Antoine C.H."/>
            <person name="Arensburger P."/>
            <person name="Bidwell S.L."/>
            <person name="Crawford M."/>
            <person name="Camaro F."/>
            <person name="Devon K."/>
            <person name="Engels R."/>
            <person name="Hammond M."/>
            <person name="Howarth C."/>
            <person name="Koehrsen M."/>
            <person name="Lawson D."/>
            <person name="Montgomery P."/>
            <person name="Nene V."/>
            <person name="Nusbaum C."/>
            <person name="Puiu D."/>
            <person name="Romero-Severson J."/>
            <person name="Severson D.W."/>
            <person name="Shumway M."/>
            <person name="Sisk P."/>
            <person name="Stolte C."/>
            <person name="Zeng Q."/>
            <person name="Eisenstadt E."/>
            <person name="Fraser-Liggett C."/>
            <person name="Strausberg R."/>
            <person name="Galagan J."/>
            <person name="Birren B."/>
            <person name="Collins F.H."/>
        </authorList>
    </citation>
    <scope>NUCLEOTIDE SEQUENCE [LARGE SCALE GENOMIC DNA]</scope>
    <source>
        <strain evidence="11">JHB</strain>
    </source>
</reference>
<evidence type="ECO:0000256" key="9">
    <source>
        <dbReference type="ARBA" id="ARBA00023224"/>
    </source>
</evidence>
<evidence type="ECO:0000256" key="6">
    <source>
        <dbReference type="ARBA" id="ARBA00022989"/>
    </source>
</evidence>
<keyword evidence="7 10" id="KW-0472">Membrane</keyword>
<sequence>MSSSEWLNGNFQLSYQLLDHIGGNIFDHRWRPNRRTFYTVAVMLLAAVEVLYLLWTDRSDVVKFLEAFQNAMVVSQAVHMRFILMIYTVTSVVIVLGPILLWIILDEKIFIMVYFLPGIDGNSTEGFLVNFALHAVMLPVAIGVYVSLECTFMALIIPVGAYVDAFGNEVSKLNSALNLTERNEATICDQLNRIVRLHQLLIEYATTLQELYSMAILVKISLVYLGIISAIVVIFKSQDDRIAYIYLMLQFEHLTRYCMMGTVITDKNDQLLEYIADINWYQLDQGQAKRLILMLLQAQNATSVTIGNFRPLNAETFVEILKSIYSYVVVLNALFD</sequence>
<dbReference type="AlphaFoldDB" id="B0WH73"/>
<keyword evidence="8 11" id="KW-0675">Receptor</keyword>
<name>B0WH73_CULQU</name>
<organism>
    <name type="scientific">Culex quinquefasciatus</name>
    <name type="common">Southern house mosquito</name>
    <name type="synonym">Culex pungens</name>
    <dbReference type="NCBI Taxonomy" id="7176"/>
    <lineage>
        <taxon>Eukaryota</taxon>
        <taxon>Metazoa</taxon>
        <taxon>Ecdysozoa</taxon>
        <taxon>Arthropoda</taxon>
        <taxon>Hexapoda</taxon>
        <taxon>Insecta</taxon>
        <taxon>Pterygota</taxon>
        <taxon>Neoptera</taxon>
        <taxon>Endopterygota</taxon>
        <taxon>Diptera</taxon>
        <taxon>Nematocera</taxon>
        <taxon>Culicoidea</taxon>
        <taxon>Culicidae</taxon>
        <taxon>Culicinae</taxon>
        <taxon>Culicini</taxon>
        <taxon>Culex</taxon>
        <taxon>Culex</taxon>
    </lineage>
</organism>
<evidence type="ECO:0000313" key="13">
    <source>
        <dbReference type="Proteomes" id="UP000002320"/>
    </source>
</evidence>
<keyword evidence="4 10" id="KW-0812">Transmembrane</keyword>
<evidence type="ECO:0000313" key="11">
    <source>
        <dbReference type="EMBL" id="EDS27531.1"/>
    </source>
</evidence>
<evidence type="ECO:0000313" key="12">
    <source>
        <dbReference type="EnsemblMetazoa" id="CPIJ006541-PA"/>
    </source>
</evidence>
<keyword evidence="5" id="KW-0552">Olfaction</keyword>
<dbReference type="EMBL" id="DS231933">
    <property type="protein sequence ID" value="EDS27531.1"/>
    <property type="molecule type" value="Genomic_DNA"/>
</dbReference>
<feature type="transmembrane region" description="Helical" evidence="10">
    <location>
        <begin position="211"/>
        <end position="235"/>
    </location>
</feature>
<evidence type="ECO:0000256" key="1">
    <source>
        <dbReference type="ARBA" id="ARBA00004651"/>
    </source>
</evidence>
<evidence type="ECO:0000256" key="8">
    <source>
        <dbReference type="ARBA" id="ARBA00023170"/>
    </source>
</evidence>
<dbReference type="OMA" id="EATICDQ"/>
<feature type="transmembrane region" description="Helical" evidence="10">
    <location>
        <begin position="36"/>
        <end position="55"/>
    </location>
</feature>